<reference evidence="1" key="1">
    <citation type="submission" date="2022-08" db="EMBL/GenBank/DDBJ databases">
        <title>Novel sulfate-reducing endosymbionts in the free-living metamonad Anaeramoeba.</title>
        <authorList>
            <person name="Jerlstrom-Hultqvist J."/>
            <person name="Cepicka I."/>
            <person name="Gallot-Lavallee L."/>
            <person name="Salas-Leiva D."/>
            <person name="Curtis B.A."/>
            <person name="Zahonova K."/>
            <person name="Pipaliya S."/>
            <person name="Dacks J."/>
            <person name="Roger A.J."/>
        </authorList>
    </citation>
    <scope>NUCLEOTIDE SEQUENCE</scope>
    <source>
        <strain evidence="1">Schooner1</strain>
    </source>
</reference>
<dbReference type="InterPro" id="IPR008936">
    <property type="entry name" value="Rho_GTPase_activation_prot"/>
</dbReference>
<dbReference type="EMBL" id="JAOAOG010000145">
    <property type="protein sequence ID" value="KAJ6245480.1"/>
    <property type="molecule type" value="Genomic_DNA"/>
</dbReference>
<protein>
    <submittedName>
        <fullName evidence="1">Uncharacterized protein</fullName>
    </submittedName>
</protein>
<sequence>MDPLTLLRRGKGKYKNISKCFYLLLEQIFNSLIDFPELKEICCHIKSSIKKFPGDRNDGHWRICLYKMALCPVIVAPQNNNIIQFFYQIANQEEG</sequence>
<proteinExistence type="predicted"/>
<evidence type="ECO:0000313" key="2">
    <source>
        <dbReference type="Proteomes" id="UP001150062"/>
    </source>
</evidence>
<dbReference type="Proteomes" id="UP001150062">
    <property type="component" value="Unassembled WGS sequence"/>
</dbReference>
<organism evidence="1 2">
    <name type="scientific">Anaeramoeba flamelloides</name>
    <dbReference type="NCBI Taxonomy" id="1746091"/>
    <lineage>
        <taxon>Eukaryota</taxon>
        <taxon>Metamonada</taxon>
        <taxon>Anaeramoebidae</taxon>
        <taxon>Anaeramoeba</taxon>
    </lineage>
</organism>
<keyword evidence="2" id="KW-1185">Reference proteome</keyword>
<gene>
    <name evidence="1" type="ORF">M0813_20434</name>
</gene>
<evidence type="ECO:0000313" key="1">
    <source>
        <dbReference type="EMBL" id="KAJ6245480.1"/>
    </source>
</evidence>
<name>A0ABQ8YLH6_9EUKA</name>
<dbReference type="Gene3D" id="1.10.506.10">
    <property type="entry name" value="GTPase Activation - p120gap, domain 1"/>
    <property type="match status" value="1"/>
</dbReference>
<comment type="caution">
    <text evidence="1">The sequence shown here is derived from an EMBL/GenBank/DDBJ whole genome shotgun (WGS) entry which is preliminary data.</text>
</comment>
<accession>A0ABQ8YLH6</accession>